<reference evidence="1" key="1">
    <citation type="submission" date="2019-11" db="EMBL/GenBank/DDBJ databases">
        <title>Nori genome reveals adaptations in red seaweeds to the harsh intertidal environment.</title>
        <authorList>
            <person name="Wang D."/>
            <person name="Mao Y."/>
        </authorList>
    </citation>
    <scope>NUCLEOTIDE SEQUENCE</scope>
    <source>
        <tissue evidence="1">Gametophyte</tissue>
    </source>
</reference>
<organism evidence="1 2">
    <name type="scientific">Pyropia yezoensis</name>
    <name type="common">Susabi-nori</name>
    <name type="synonym">Porphyra yezoensis</name>
    <dbReference type="NCBI Taxonomy" id="2788"/>
    <lineage>
        <taxon>Eukaryota</taxon>
        <taxon>Rhodophyta</taxon>
        <taxon>Bangiophyceae</taxon>
        <taxon>Bangiales</taxon>
        <taxon>Bangiaceae</taxon>
        <taxon>Pyropia</taxon>
    </lineage>
</organism>
<evidence type="ECO:0000313" key="1">
    <source>
        <dbReference type="EMBL" id="KAK1870237.1"/>
    </source>
</evidence>
<keyword evidence="2" id="KW-1185">Reference proteome</keyword>
<name>A0ACC3CK37_PYRYE</name>
<protein>
    <submittedName>
        <fullName evidence="1">Uncharacterized protein</fullName>
    </submittedName>
</protein>
<sequence length="320" mass="36382">MKIGYYKVGKTLGMGSFGKVKLAEHEPTGKRVAIKILNREKIKSLDMEEKVKREIRILKMLSHPHIIQLYEVIETTTDVYVVTEVSTGGELFDFIVERGRLSEDDARRFFQQIISGVEHCHKHMVAHRDLKVRTAGVRGLAVTGRRRGSGSGSAGGWWRRDWVPPALATKTVIDDRVLDAVVATTAFARERVVAELLHGRRNYLTAAYHLLKNPASIVTPAYQPRRRWSLGVTSHLASASVVMAELYRALAALRWKWKTPPAQSFQIRVLVERESWAVPVRLCLQLFKYGCFFHVDLHRLDGDLFPFIKAADELMAELRL</sequence>
<evidence type="ECO:0000313" key="2">
    <source>
        <dbReference type="Proteomes" id="UP000798662"/>
    </source>
</evidence>
<accession>A0ACC3CK37</accession>
<dbReference type="Proteomes" id="UP000798662">
    <property type="component" value="Chromosome 3"/>
</dbReference>
<gene>
    <name evidence="1" type="ORF">I4F81_012699</name>
</gene>
<dbReference type="EMBL" id="CM020620">
    <property type="protein sequence ID" value="KAK1870237.1"/>
    <property type="molecule type" value="Genomic_DNA"/>
</dbReference>
<proteinExistence type="predicted"/>
<comment type="caution">
    <text evidence="1">The sequence shown here is derived from an EMBL/GenBank/DDBJ whole genome shotgun (WGS) entry which is preliminary data.</text>
</comment>